<feature type="compositionally biased region" description="Acidic residues" evidence="1">
    <location>
        <begin position="51"/>
        <end position="60"/>
    </location>
</feature>
<feature type="non-terminal residue" evidence="3">
    <location>
        <position position="262"/>
    </location>
</feature>
<keyword evidence="4" id="KW-1185">Reference proteome</keyword>
<organism evidence="3 4">
    <name type="scientific">Diploptera punctata</name>
    <name type="common">Pacific beetle cockroach</name>
    <dbReference type="NCBI Taxonomy" id="6984"/>
    <lineage>
        <taxon>Eukaryota</taxon>
        <taxon>Metazoa</taxon>
        <taxon>Ecdysozoa</taxon>
        <taxon>Arthropoda</taxon>
        <taxon>Hexapoda</taxon>
        <taxon>Insecta</taxon>
        <taxon>Pterygota</taxon>
        <taxon>Neoptera</taxon>
        <taxon>Polyneoptera</taxon>
        <taxon>Dictyoptera</taxon>
        <taxon>Blattodea</taxon>
        <taxon>Blaberoidea</taxon>
        <taxon>Blaberidae</taxon>
        <taxon>Diplopterinae</taxon>
        <taxon>Diploptera</taxon>
    </lineage>
</organism>
<feature type="signal peptide" evidence="2">
    <location>
        <begin position="1"/>
        <end position="17"/>
    </location>
</feature>
<comment type="caution">
    <text evidence="3">The sequence shown here is derived from an EMBL/GenBank/DDBJ whole genome shotgun (WGS) entry which is preliminary data.</text>
</comment>
<dbReference type="Proteomes" id="UP001233999">
    <property type="component" value="Unassembled WGS sequence"/>
</dbReference>
<dbReference type="InterPro" id="IPR036728">
    <property type="entry name" value="PBP_GOBP_sf"/>
</dbReference>
<dbReference type="AlphaFoldDB" id="A0AAD7ZPG4"/>
<protein>
    <submittedName>
        <fullName evidence="3">Uncharacterized protein</fullName>
    </submittedName>
</protein>
<feature type="region of interest" description="Disordered" evidence="1">
    <location>
        <begin position="17"/>
        <end position="73"/>
    </location>
</feature>
<dbReference type="Gene3D" id="1.10.238.20">
    <property type="entry name" value="Pheromone/general odorant binding protein domain"/>
    <property type="match status" value="1"/>
</dbReference>
<evidence type="ECO:0000313" key="3">
    <source>
        <dbReference type="EMBL" id="KAJ9584479.1"/>
    </source>
</evidence>
<feature type="compositionally biased region" description="Polar residues" evidence="1">
    <location>
        <begin position="17"/>
        <end position="27"/>
    </location>
</feature>
<keyword evidence="2" id="KW-0732">Signal</keyword>
<accession>A0AAD7ZPG4</accession>
<gene>
    <name evidence="3" type="ORF">L9F63_021173</name>
</gene>
<proteinExistence type="predicted"/>
<feature type="chain" id="PRO_5042095666" evidence="2">
    <location>
        <begin position="18"/>
        <end position="262"/>
    </location>
</feature>
<reference evidence="3" key="2">
    <citation type="submission" date="2023-05" db="EMBL/GenBank/DDBJ databases">
        <authorList>
            <person name="Fouks B."/>
        </authorList>
    </citation>
    <scope>NUCLEOTIDE SEQUENCE</scope>
    <source>
        <strain evidence="3">Stay&amp;Tobe</strain>
        <tissue evidence="3">Testes</tissue>
    </source>
</reference>
<sequence>LSLVLFYLFTTCQNAVARPEQSTSMTTEEPLAMTTHLSDDHSESNESAGGETDDDSEEDDKMISVDSKSAFTCSPRPGDLERFETECMMEYKAMKKAKCNNTTDEDKMKKMNPMESMESGHSEHMGKREAPIEDEMNSTDTMTTTVKPMRHRKRSCHYYQCILKKLDVLDESTMLPNEDMFKTWTKNTVTEESESMKLQERVAECFSDLRDSGFYSMDNSKSQEVSAEAPSVKKGKTSCSAALKLLKCLSKQDTECPIFKFP</sequence>
<evidence type="ECO:0000256" key="1">
    <source>
        <dbReference type="SAM" id="MobiDB-lite"/>
    </source>
</evidence>
<dbReference type="SUPFAM" id="SSF47565">
    <property type="entry name" value="Insect pheromone/odorant-binding proteins"/>
    <property type="match status" value="1"/>
</dbReference>
<name>A0AAD7ZPG4_DIPPU</name>
<evidence type="ECO:0000313" key="4">
    <source>
        <dbReference type="Proteomes" id="UP001233999"/>
    </source>
</evidence>
<dbReference type="GO" id="GO:0005549">
    <property type="term" value="F:odorant binding"/>
    <property type="evidence" value="ECO:0007669"/>
    <property type="project" value="InterPro"/>
</dbReference>
<dbReference type="EMBL" id="JASPKZ010007402">
    <property type="protein sequence ID" value="KAJ9584479.1"/>
    <property type="molecule type" value="Genomic_DNA"/>
</dbReference>
<reference evidence="3" key="1">
    <citation type="journal article" date="2023" name="IScience">
        <title>Live-bearing cockroach genome reveals convergent evolutionary mechanisms linked to viviparity in insects and beyond.</title>
        <authorList>
            <person name="Fouks B."/>
            <person name="Harrison M.C."/>
            <person name="Mikhailova A.A."/>
            <person name="Marchal E."/>
            <person name="English S."/>
            <person name="Carruthers M."/>
            <person name="Jennings E.C."/>
            <person name="Chiamaka E.L."/>
            <person name="Frigard R.A."/>
            <person name="Pippel M."/>
            <person name="Attardo G.M."/>
            <person name="Benoit J.B."/>
            <person name="Bornberg-Bauer E."/>
            <person name="Tobe S.S."/>
        </authorList>
    </citation>
    <scope>NUCLEOTIDE SEQUENCE</scope>
    <source>
        <strain evidence="3">Stay&amp;Tobe</strain>
    </source>
</reference>
<evidence type="ECO:0000256" key="2">
    <source>
        <dbReference type="SAM" id="SignalP"/>
    </source>
</evidence>